<keyword evidence="13" id="KW-0282">Flagellum</keyword>
<keyword evidence="11 12" id="KW-1006">Bacterial flagellum protein export</keyword>
<organism evidence="13 14">
    <name type="scientific">Paenibacillus arenilitoris</name>
    <dbReference type="NCBI Taxonomy" id="2772299"/>
    <lineage>
        <taxon>Bacteria</taxon>
        <taxon>Bacillati</taxon>
        <taxon>Bacillota</taxon>
        <taxon>Bacilli</taxon>
        <taxon>Bacillales</taxon>
        <taxon>Paenibacillaceae</taxon>
        <taxon>Paenibacillus</taxon>
    </lineage>
</organism>
<dbReference type="GO" id="GO:0044780">
    <property type="term" value="P:bacterial-type flagellum assembly"/>
    <property type="evidence" value="ECO:0007669"/>
    <property type="project" value="InterPro"/>
</dbReference>
<keyword evidence="7 12" id="KW-1005">Bacterial flagellum biogenesis</keyword>
<dbReference type="InterPro" id="IPR006136">
    <property type="entry name" value="FlhB"/>
</dbReference>
<evidence type="ECO:0000256" key="4">
    <source>
        <dbReference type="ARBA" id="ARBA00022448"/>
    </source>
</evidence>
<dbReference type="Gene3D" id="3.40.1690.10">
    <property type="entry name" value="secretion proteins EscU"/>
    <property type="match status" value="1"/>
</dbReference>
<dbReference type="EMBL" id="JACXIY010000023">
    <property type="protein sequence ID" value="MBD2870723.1"/>
    <property type="molecule type" value="Genomic_DNA"/>
</dbReference>
<comment type="similarity">
    <text evidence="2 12">Belongs to the type III secretion exporter family.</text>
</comment>
<feature type="transmembrane region" description="Helical" evidence="12">
    <location>
        <begin position="41"/>
        <end position="61"/>
    </location>
</feature>
<keyword evidence="14" id="KW-1185">Reference proteome</keyword>
<comment type="subcellular location">
    <subcellularLocation>
        <location evidence="1">Cell membrane</location>
        <topology evidence="1">Multi-pass membrane protein</topology>
    </subcellularLocation>
</comment>
<dbReference type="Gene3D" id="6.10.250.2080">
    <property type="match status" value="1"/>
</dbReference>
<evidence type="ECO:0000256" key="11">
    <source>
        <dbReference type="ARBA" id="ARBA00023225"/>
    </source>
</evidence>
<name>A0A927H7J7_9BACL</name>
<keyword evidence="8 12" id="KW-0653">Protein transport</keyword>
<evidence type="ECO:0000256" key="3">
    <source>
        <dbReference type="ARBA" id="ARBA00021622"/>
    </source>
</evidence>
<accession>A0A927H7J7</accession>
<evidence type="ECO:0000256" key="1">
    <source>
        <dbReference type="ARBA" id="ARBA00004651"/>
    </source>
</evidence>
<reference evidence="13" key="1">
    <citation type="submission" date="2020-09" db="EMBL/GenBank/DDBJ databases">
        <title>A novel bacterium of genus Paenibacillus, isolated from South China Sea.</title>
        <authorList>
            <person name="Huang H."/>
            <person name="Mo K."/>
            <person name="Hu Y."/>
        </authorList>
    </citation>
    <scope>NUCLEOTIDE SEQUENCE</scope>
    <source>
        <strain evidence="13">IB182493</strain>
    </source>
</reference>
<comment type="function">
    <text evidence="12">Required for formation of the rod structure in the basal body of the flagellar apparatus. Together with FliI and FliH, may constitute the export apparatus of flagellin.</text>
</comment>
<keyword evidence="9 12" id="KW-1133">Transmembrane helix</keyword>
<evidence type="ECO:0000256" key="8">
    <source>
        <dbReference type="ARBA" id="ARBA00022927"/>
    </source>
</evidence>
<dbReference type="InterPro" id="IPR006135">
    <property type="entry name" value="T3SS_substrate_exporter"/>
</dbReference>
<feature type="transmembrane region" description="Helical" evidence="12">
    <location>
        <begin position="197"/>
        <end position="219"/>
    </location>
</feature>
<evidence type="ECO:0000256" key="7">
    <source>
        <dbReference type="ARBA" id="ARBA00022795"/>
    </source>
</evidence>
<evidence type="ECO:0000256" key="10">
    <source>
        <dbReference type="ARBA" id="ARBA00023136"/>
    </source>
</evidence>
<keyword evidence="4 12" id="KW-0813">Transport</keyword>
<dbReference type="PRINTS" id="PR00950">
    <property type="entry name" value="TYPE3IMSPROT"/>
</dbReference>
<gene>
    <name evidence="12 13" type="primary">flhB</name>
    <name evidence="13" type="ORF">IDH41_19245</name>
</gene>
<evidence type="ECO:0000313" key="14">
    <source>
        <dbReference type="Proteomes" id="UP000632125"/>
    </source>
</evidence>
<evidence type="ECO:0000256" key="2">
    <source>
        <dbReference type="ARBA" id="ARBA00010690"/>
    </source>
</evidence>
<dbReference type="PANTHER" id="PTHR30531">
    <property type="entry name" value="FLAGELLAR BIOSYNTHETIC PROTEIN FLHB"/>
    <property type="match status" value="1"/>
</dbReference>
<feature type="transmembrane region" description="Helical" evidence="12">
    <location>
        <begin position="101"/>
        <end position="125"/>
    </location>
</feature>
<dbReference type="PANTHER" id="PTHR30531:SF12">
    <property type="entry name" value="FLAGELLAR BIOSYNTHETIC PROTEIN FLHB"/>
    <property type="match status" value="1"/>
</dbReference>
<keyword evidence="6 12" id="KW-0812">Transmembrane</keyword>
<comment type="caution">
    <text evidence="13">The sequence shown here is derived from an EMBL/GenBank/DDBJ whole genome shotgun (WGS) entry which is preliminary data.</text>
</comment>
<dbReference type="GO" id="GO:0009306">
    <property type="term" value="P:protein secretion"/>
    <property type="evidence" value="ECO:0007669"/>
    <property type="project" value="InterPro"/>
</dbReference>
<proteinExistence type="inferred from homology"/>
<sequence length="366" mass="41577">MRNYRLELDLQLFSQEKTEKATPKKMNEARKKGQIARSADLPGSFVLLFTFLGFIMLGGFYKQHIMSLFGNLFESWLLMELNAESVITLFNNIVFELLLTLLPIFAIAMIIGIVGNIVQFGFLLTGEPLKMTFTKINPINGFKQIFSMRSLVEFLKSVLKLLIIGILVFAAISKEWERILVLASMPLQQIFSFTADLTIRLGVEIGAVLAVLAFADYLYQRYEHNKSLRMSKQDIKDEYKKTEGDPIIKGRIKEKQRRMALQRMMQEVPNADVIITNPTHFAIALKYDASRMEAPKIIAKGMDHVALRIKEIAKENGVITMENKPLARALYERAEIGDVIPPDLFQAVAEVLAYVYKLKGRAKSTS</sequence>
<dbReference type="GO" id="GO:0005886">
    <property type="term" value="C:plasma membrane"/>
    <property type="evidence" value="ECO:0007669"/>
    <property type="project" value="UniProtKB-SubCell"/>
</dbReference>
<evidence type="ECO:0000313" key="13">
    <source>
        <dbReference type="EMBL" id="MBD2870723.1"/>
    </source>
</evidence>
<protein>
    <recommendedName>
        <fullName evidence="3 12">Flagellar biosynthetic protein FlhB</fullName>
    </recommendedName>
</protein>
<dbReference type="InterPro" id="IPR029025">
    <property type="entry name" value="T3SS_substrate_exporter_C"/>
</dbReference>
<dbReference type="NCBIfam" id="TIGR00328">
    <property type="entry name" value="flhB"/>
    <property type="match status" value="1"/>
</dbReference>
<keyword evidence="13" id="KW-0969">Cilium</keyword>
<dbReference type="Pfam" id="PF01312">
    <property type="entry name" value="Bac_export_2"/>
    <property type="match status" value="1"/>
</dbReference>
<dbReference type="AlphaFoldDB" id="A0A927H7J7"/>
<evidence type="ECO:0000256" key="5">
    <source>
        <dbReference type="ARBA" id="ARBA00022475"/>
    </source>
</evidence>
<evidence type="ECO:0000256" key="12">
    <source>
        <dbReference type="RuleBase" id="RU364091"/>
    </source>
</evidence>
<keyword evidence="10 12" id="KW-0472">Membrane</keyword>
<dbReference type="RefSeq" id="WP_190863895.1">
    <property type="nucleotide sequence ID" value="NZ_JACXIY010000023.1"/>
</dbReference>
<keyword evidence="5 12" id="KW-1003">Cell membrane</keyword>
<keyword evidence="13" id="KW-0966">Cell projection</keyword>
<evidence type="ECO:0000256" key="6">
    <source>
        <dbReference type="ARBA" id="ARBA00022692"/>
    </source>
</evidence>
<dbReference type="Proteomes" id="UP000632125">
    <property type="component" value="Unassembled WGS sequence"/>
</dbReference>
<evidence type="ECO:0000256" key="9">
    <source>
        <dbReference type="ARBA" id="ARBA00022989"/>
    </source>
</evidence>
<dbReference type="FunFam" id="3.40.1690.10:FF:000001">
    <property type="entry name" value="Flagellar biosynthetic protein FlhB"/>
    <property type="match status" value="1"/>
</dbReference>
<feature type="transmembrane region" description="Helical" evidence="12">
    <location>
        <begin position="154"/>
        <end position="172"/>
    </location>
</feature>
<dbReference type="SUPFAM" id="SSF160544">
    <property type="entry name" value="EscU C-terminal domain-like"/>
    <property type="match status" value="1"/>
</dbReference>